<sequence length="175" mass="18089">MEASAAAAAASAMFSAPSAAALRLGVAASTSASASASAPSQPLHHCRLRRGLLLLLSPPPPPPRRGGDHHASRGIRSYHHLVIIIIHLGSDIKEGFADSLQYESGFLGGISDQTAAAAAEGNGAAAEALDPMEYLTNVLTSRVYDVAIESPFNRRPSSRRGSGSTFTSSARICNP</sequence>
<dbReference type="AlphaFoldDB" id="A0A6V7PP21"/>
<gene>
    <name evidence="2" type="ORF">CB5_LOCUS15800</name>
</gene>
<organism evidence="2">
    <name type="scientific">Ananas comosus var. bracteatus</name>
    <name type="common">red pineapple</name>
    <dbReference type="NCBI Taxonomy" id="296719"/>
    <lineage>
        <taxon>Eukaryota</taxon>
        <taxon>Viridiplantae</taxon>
        <taxon>Streptophyta</taxon>
        <taxon>Embryophyta</taxon>
        <taxon>Tracheophyta</taxon>
        <taxon>Spermatophyta</taxon>
        <taxon>Magnoliopsida</taxon>
        <taxon>Liliopsida</taxon>
        <taxon>Poales</taxon>
        <taxon>Bromeliaceae</taxon>
        <taxon>Bromelioideae</taxon>
        <taxon>Ananas</taxon>
    </lineage>
</organism>
<evidence type="ECO:0000313" key="2">
    <source>
        <dbReference type="EMBL" id="CAD1832589.1"/>
    </source>
</evidence>
<proteinExistence type="predicted"/>
<reference evidence="2" key="1">
    <citation type="submission" date="2020-07" db="EMBL/GenBank/DDBJ databases">
        <authorList>
            <person name="Lin J."/>
        </authorList>
    </citation>
    <scope>NUCLEOTIDE SEQUENCE</scope>
</reference>
<accession>A0A6V7PP21</accession>
<feature type="compositionally biased region" description="Low complexity" evidence="1">
    <location>
        <begin position="154"/>
        <end position="169"/>
    </location>
</feature>
<evidence type="ECO:0000256" key="1">
    <source>
        <dbReference type="SAM" id="MobiDB-lite"/>
    </source>
</evidence>
<dbReference type="EMBL" id="LR862150">
    <property type="protein sequence ID" value="CAD1832589.1"/>
    <property type="molecule type" value="Genomic_DNA"/>
</dbReference>
<name>A0A6V7PP21_ANACO</name>
<protein>
    <submittedName>
        <fullName evidence="2">Uncharacterized protein</fullName>
    </submittedName>
</protein>
<feature type="region of interest" description="Disordered" evidence="1">
    <location>
        <begin position="154"/>
        <end position="175"/>
    </location>
</feature>